<evidence type="ECO:0000256" key="4">
    <source>
        <dbReference type="PROSITE-ProRule" id="PRU00502"/>
    </source>
</evidence>
<feature type="region of interest" description="Disordered" evidence="6">
    <location>
        <begin position="593"/>
        <end position="630"/>
    </location>
</feature>
<keyword evidence="3" id="KW-0862">Zinc</keyword>
<dbReference type="Proteomes" id="UP000005408">
    <property type="component" value="Unassembled WGS sequence"/>
</dbReference>
<reference evidence="9" key="1">
    <citation type="submission" date="2022-08" db="UniProtKB">
        <authorList>
            <consortium name="EnsemblMetazoa"/>
        </authorList>
    </citation>
    <scope>IDENTIFICATION</scope>
    <source>
        <strain evidence="9">05x7-T-G4-1.051#20</strain>
    </source>
</reference>
<evidence type="ECO:0000259" key="7">
    <source>
        <dbReference type="PROSITE" id="PS50089"/>
    </source>
</evidence>
<dbReference type="InterPro" id="IPR013083">
    <property type="entry name" value="Znf_RING/FYVE/PHD"/>
</dbReference>
<dbReference type="SMART" id="SM00184">
    <property type="entry name" value="RING"/>
    <property type="match status" value="1"/>
</dbReference>
<dbReference type="SUPFAM" id="SSF57850">
    <property type="entry name" value="RING/U-box"/>
    <property type="match status" value="2"/>
</dbReference>
<dbReference type="EnsemblMetazoa" id="G20318.3">
    <property type="protein sequence ID" value="G20318.3:cds"/>
    <property type="gene ID" value="G20318"/>
</dbReference>
<keyword evidence="5" id="KW-0175">Coiled coil</keyword>
<dbReference type="InterPro" id="IPR011422">
    <property type="entry name" value="BRAP2/ETP1_RRM"/>
</dbReference>
<dbReference type="CDD" id="cd12718">
    <property type="entry name" value="RRM_BRAP2"/>
    <property type="match status" value="1"/>
</dbReference>
<evidence type="ECO:0000256" key="6">
    <source>
        <dbReference type="SAM" id="MobiDB-lite"/>
    </source>
</evidence>
<dbReference type="PROSITE" id="PS50089">
    <property type="entry name" value="ZF_RING_2"/>
    <property type="match status" value="1"/>
</dbReference>
<dbReference type="InterPro" id="IPR034932">
    <property type="entry name" value="BRAP2_RRM"/>
</dbReference>
<evidence type="ECO:0000256" key="2">
    <source>
        <dbReference type="ARBA" id="ARBA00022771"/>
    </source>
</evidence>
<feature type="compositionally biased region" description="Polar residues" evidence="6">
    <location>
        <begin position="85"/>
        <end position="100"/>
    </location>
</feature>
<dbReference type="GO" id="GO:0007265">
    <property type="term" value="P:Ras protein signal transduction"/>
    <property type="evidence" value="ECO:0007669"/>
    <property type="project" value="TreeGrafter"/>
</dbReference>
<feature type="domain" description="RING-type" evidence="7">
    <location>
        <begin position="307"/>
        <end position="349"/>
    </location>
</feature>
<dbReference type="InterPro" id="IPR001841">
    <property type="entry name" value="Znf_RING"/>
</dbReference>
<feature type="coiled-coil region" evidence="5">
    <location>
        <begin position="490"/>
        <end position="580"/>
    </location>
</feature>
<dbReference type="Pfam" id="PF07576">
    <property type="entry name" value="BRAP2"/>
    <property type="match status" value="1"/>
</dbReference>
<evidence type="ECO:0000256" key="5">
    <source>
        <dbReference type="SAM" id="Coils"/>
    </source>
</evidence>
<dbReference type="EnsemblMetazoa" id="G20318.2">
    <property type="protein sequence ID" value="G20318.2:cds"/>
    <property type="gene ID" value="G20318"/>
</dbReference>
<protein>
    <recommendedName>
        <fullName evidence="11">BRCA1-associated protein</fullName>
    </recommendedName>
</protein>
<name>A0A8W8JSJ3_MAGGI</name>
<feature type="compositionally biased region" description="Basic residues" evidence="6">
    <location>
        <begin position="621"/>
        <end position="630"/>
    </location>
</feature>
<dbReference type="Pfam" id="PF02148">
    <property type="entry name" value="zf-UBP"/>
    <property type="match status" value="1"/>
</dbReference>
<dbReference type="Gene3D" id="3.30.40.10">
    <property type="entry name" value="Zinc/RING finger domain, C3HC4 (zinc finger)"/>
    <property type="match status" value="2"/>
</dbReference>
<dbReference type="OrthoDB" id="273556at2759"/>
<dbReference type="OMA" id="RFNSIEP"/>
<dbReference type="GO" id="GO:0005737">
    <property type="term" value="C:cytoplasm"/>
    <property type="evidence" value="ECO:0007669"/>
    <property type="project" value="TreeGrafter"/>
</dbReference>
<dbReference type="InterPro" id="IPR001607">
    <property type="entry name" value="Znf_UBP"/>
</dbReference>
<dbReference type="GO" id="GO:0061630">
    <property type="term" value="F:ubiquitin protein ligase activity"/>
    <property type="evidence" value="ECO:0007669"/>
    <property type="project" value="TreeGrafter"/>
</dbReference>
<keyword evidence="1" id="KW-0479">Metal-binding</keyword>
<evidence type="ECO:0000256" key="1">
    <source>
        <dbReference type="ARBA" id="ARBA00022723"/>
    </source>
</evidence>
<feature type="domain" description="UBP-type" evidence="8">
    <location>
        <begin position="346"/>
        <end position="438"/>
    </location>
</feature>
<dbReference type="AlphaFoldDB" id="A0A8W8JSJ3"/>
<feature type="compositionally biased region" description="Polar residues" evidence="6">
    <location>
        <begin position="164"/>
        <end position="173"/>
    </location>
</feature>
<dbReference type="PROSITE" id="PS50271">
    <property type="entry name" value="ZF_UBP"/>
    <property type="match status" value="1"/>
</dbReference>
<dbReference type="InterPro" id="IPR047243">
    <property type="entry name" value="RING-H2_BRAP2"/>
</dbReference>
<evidence type="ECO:0000313" key="10">
    <source>
        <dbReference type="Proteomes" id="UP000005408"/>
    </source>
</evidence>
<dbReference type="CDD" id="cd16457">
    <property type="entry name" value="RING-H2_BRAP2"/>
    <property type="match status" value="1"/>
</dbReference>
<feature type="compositionally biased region" description="Low complexity" evidence="6">
    <location>
        <begin position="114"/>
        <end position="126"/>
    </location>
</feature>
<accession>A0A8W8JSJ3</accession>
<organism evidence="9 10">
    <name type="scientific">Magallana gigas</name>
    <name type="common">Pacific oyster</name>
    <name type="synonym">Crassostrea gigas</name>
    <dbReference type="NCBI Taxonomy" id="29159"/>
    <lineage>
        <taxon>Eukaryota</taxon>
        <taxon>Metazoa</taxon>
        <taxon>Spiralia</taxon>
        <taxon>Lophotrochozoa</taxon>
        <taxon>Mollusca</taxon>
        <taxon>Bivalvia</taxon>
        <taxon>Autobranchia</taxon>
        <taxon>Pteriomorphia</taxon>
        <taxon>Ostreida</taxon>
        <taxon>Ostreoidea</taxon>
        <taxon>Ostreidae</taxon>
        <taxon>Magallana</taxon>
    </lineage>
</organism>
<evidence type="ECO:0000313" key="9">
    <source>
        <dbReference type="EnsemblMetazoa" id="G20318.1:cds"/>
    </source>
</evidence>
<proteinExistence type="predicted"/>
<feature type="compositionally biased region" description="Polar residues" evidence="6">
    <location>
        <begin position="593"/>
        <end position="607"/>
    </location>
</feature>
<keyword evidence="2 4" id="KW-0863">Zinc-finger</keyword>
<dbReference type="PANTHER" id="PTHR24007:SF7">
    <property type="entry name" value="BRCA1-ASSOCIATED PROTEIN"/>
    <property type="match status" value="1"/>
</dbReference>
<keyword evidence="10" id="KW-1185">Reference proteome</keyword>
<dbReference type="Pfam" id="PF13639">
    <property type="entry name" value="zf-RING_2"/>
    <property type="match status" value="1"/>
</dbReference>
<evidence type="ECO:0008006" key="11">
    <source>
        <dbReference type="Google" id="ProtNLM"/>
    </source>
</evidence>
<feature type="region of interest" description="Disordered" evidence="6">
    <location>
        <begin position="112"/>
        <end position="173"/>
    </location>
</feature>
<evidence type="ECO:0000259" key="8">
    <source>
        <dbReference type="PROSITE" id="PS50271"/>
    </source>
</evidence>
<dbReference type="GO" id="GO:0008270">
    <property type="term" value="F:zinc ion binding"/>
    <property type="evidence" value="ECO:0007669"/>
    <property type="project" value="UniProtKB-KW"/>
</dbReference>
<dbReference type="EnsemblMetazoa" id="G20318.1">
    <property type="protein sequence ID" value="G20318.1:cds"/>
    <property type="gene ID" value="G20318"/>
</dbReference>
<dbReference type="GO" id="GO:0016567">
    <property type="term" value="P:protein ubiquitination"/>
    <property type="evidence" value="ECO:0007669"/>
    <property type="project" value="TreeGrafter"/>
</dbReference>
<dbReference type="SMART" id="SM00290">
    <property type="entry name" value="ZnF_UBP"/>
    <property type="match status" value="1"/>
</dbReference>
<feature type="region of interest" description="Disordered" evidence="6">
    <location>
        <begin position="81"/>
        <end position="100"/>
    </location>
</feature>
<dbReference type="PANTHER" id="PTHR24007">
    <property type="entry name" value="BRCA1-ASSOCIATED PROTEIN"/>
    <property type="match status" value="1"/>
</dbReference>
<evidence type="ECO:0000256" key="3">
    <source>
        <dbReference type="ARBA" id="ARBA00022833"/>
    </source>
</evidence>
<sequence>MSESISLVVLRLEIETGYSLTTDLNYNAPNFEVFGEKDKAKSSYAKAACSSKKDIARDLLIKKCRGERIFTDLTIETYLKDMSNHPDQNPGTGNTNVETNPKIQDIGAFSREGSVASNASTSSSDKNSSKEACFQPIDDSEDGPNPGQRGHRPHSGGRPRATTHDSPTIQFYSGNPMVERTCGILHLYKDNKMTSLKDEVPRSELVCMLAVPAAYTIHDLVKFTAPVGEGIEYMRIIRDSTPNQYMVLIKFRTQRLADEFFTTYNNVSYNSIEPDICQLIYVARVEVIKDSEGPCLPVEGLTELPNCPVCLDRMDESVDGTPVLTILCNHTFHVNCLAKWGDTSCPVCRYCQTPEETADQRCMTCGSQESLWICLICGNIGCGRYVELHAYKHFQETQHTYAMQIGNSRVWDYVGDNFVHRLVQSKGDGKLVAVEDQQSSEMDGKADSLSLEYTYLLTSQLEQQRKYFEQRMTQVEKSAQERADVLDVKYKTATDDLDRVKIELQAVNKEKQGLEKKCSHLHSRLASALKDLQEEKQMNKCLLENQQVWQKKVTVLEGKVHDLTQNKEQEIQELREQLRDVMFFMEAQQKLSETSEVSQTELQQSQVIVGGGASGTSPSPRSKKGRKKDR</sequence>